<dbReference type="SUPFAM" id="SSF111369">
    <property type="entry name" value="HlyD-like secretion proteins"/>
    <property type="match status" value="1"/>
</dbReference>
<dbReference type="Gene3D" id="2.40.50.100">
    <property type="match status" value="1"/>
</dbReference>
<name>A0A6P2CTZ9_9BACT</name>
<evidence type="ECO:0000259" key="4">
    <source>
        <dbReference type="Pfam" id="PF25973"/>
    </source>
</evidence>
<dbReference type="Proteomes" id="UP000464178">
    <property type="component" value="Chromosome"/>
</dbReference>
<dbReference type="Pfam" id="PF25954">
    <property type="entry name" value="Beta-barrel_RND_2"/>
    <property type="match status" value="1"/>
</dbReference>
<evidence type="ECO:0000256" key="2">
    <source>
        <dbReference type="SAM" id="Phobius"/>
    </source>
</evidence>
<dbReference type="GO" id="GO:0060003">
    <property type="term" value="P:copper ion export"/>
    <property type="evidence" value="ECO:0007669"/>
    <property type="project" value="TreeGrafter"/>
</dbReference>
<dbReference type="EMBL" id="LR593886">
    <property type="protein sequence ID" value="VTR92383.1"/>
    <property type="molecule type" value="Genomic_DNA"/>
</dbReference>
<evidence type="ECO:0000259" key="3">
    <source>
        <dbReference type="Pfam" id="PF25954"/>
    </source>
</evidence>
<evidence type="ECO:0000313" key="6">
    <source>
        <dbReference type="Proteomes" id="UP000464178"/>
    </source>
</evidence>
<dbReference type="Gene3D" id="2.40.30.170">
    <property type="match status" value="1"/>
</dbReference>
<feature type="transmembrane region" description="Helical" evidence="2">
    <location>
        <begin position="32"/>
        <end position="52"/>
    </location>
</feature>
<keyword evidence="2" id="KW-0812">Transmembrane</keyword>
<gene>
    <name evidence="5" type="ORF">SOIL9_53310</name>
</gene>
<dbReference type="GO" id="GO:0030288">
    <property type="term" value="C:outer membrane-bounded periplasmic space"/>
    <property type="evidence" value="ECO:0007669"/>
    <property type="project" value="TreeGrafter"/>
</dbReference>
<dbReference type="InterPro" id="IPR051909">
    <property type="entry name" value="MFP_Cation_Efflux"/>
</dbReference>
<dbReference type="RefSeq" id="WP_162667260.1">
    <property type="nucleotide sequence ID" value="NZ_LR593886.1"/>
</dbReference>
<keyword evidence="6" id="KW-1185">Reference proteome</keyword>
<feature type="domain" description="CusB-like beta-barrel" evidence="3">
    <location>
        <begin position="376"/>
        <end position="447"/>
    </location>
</feature>
<dbReference type="Pfam" id="PF25973">
    <property type="entry name" value="BSH_CzcB"/>
    <property type="match status" value="1"/>
</dbReference>
<dbReference type="GO" id="GO:0046914">
    <property type="term" value="F:transition metal ion binding"/>
    <property type="evidence" value="ECO:0007669"/>
    <property type="project" value="TreeGrafter"/>
</dbReference>
<keyword evidence="2" id="KW-0472">Membrane</keyword>
<evidence type="ECO:0000313" key="5">
    <source>
        <dbReference type="EMBL" id="VTR92383.1"/>
    </source>
</evidence>
<dbReference type="InterPro" id="IPR058647">
    <property type="entry name" value="BSH_CzcB-like"/>
</dbReference>
<dbReference type="InterPro" id="IPR058792">
    <property type="entry name" value="Beta-barrel_RND_2"/>
</dbReference>
<evidence type="ECO:0000256" key="1">
    <source>
        <dbReference type="ARBA" id="ARBA00022448"/>
    </source>
</evidence>
<dbReference type="GO" id="GO:0015679">
    <property type="term" value="P:plasma membrane copper ion transport"/>
    <property type="evidence" value="ECO:0007669"/>
    <property type="project" value="TreeGrafter"/>
</dbReference>
<accession>A0A6P2CTZ9</accession>
<reference evidence="5 6" key="1">
    <citation type="submission" date="2019-05" db="EMBL/GenBank/DDBJ databases">
        <authorList>
            <consortium name="Science for Life Laboratories"/>
        </authorList>
    </citation>
    <scope>NUCLEOTIDE SEQUENCE [LARGE SCALE GENOMIC DNA]</scope>
    <source>
        <strain evidence="5">Soil9</strain>
    </source>
</reference>
<proteinExistence type="predicted"/>
<dbReference type="AlphaFoldDB" id="A0A6P2CTZ9"/>
<keyword evidence="2" id="KW-1133">Transmembrane helix</keyword>
<feature type="domain" description="CzcB-like barrel-sandwich hybrid" evidence="4">
    <location>
        <begin position="199"/>
        <end position="372"/>
    </location>
</feature>
<keyword evidence="1" id="KW-0813">Transport</keyword>
<organism evidence="5 6">
    <name type="scientific">Gemmata massiliana</name>
    <dbReference type="NCBI Taxonomy" id="1210884"/>
    <lineage>
        <taxon>Bacteria</taxon>
        <taxon>Pseudomonadati</taxon>
        <taxon>Planctomycetota</taxon>
        <taxon>Planctomycetia</taxon>
        <taxon>Gemmatales</taxon>
        <taxon>Gemmataceae</taxon>
        <taxon>Gemmata</taxon>
    </lineage>
</organism>
<dbReference type="PANTHER" id="PTHR30097:SF4">
    <property type="entry name" value="SLR6042 PROTEIN"/>
    <property type="match status" value="1"/>
</dbReference>
<protein>
    <submittedName>
        <fullName evidence="5">Uncharacterized protein</fullName>
    </submittedName>
</protein>
<sequence>MLDTFDPPRAHHEAPIAATLRAPSKILGALRWVVRAVPSLLVFSVLGLLLAWGHRTGWTLPSFSALAGEKAVVKGDWCDEHNVPESVCIECRPDLLPRPKSFGWCKVHGVHDCPLCHPEVAQVDKRAVVTDADLDRAKRSLEFTDRPENAKQCRLHTHRIQFASHEAVKKAGIDVDPVSTEPVVEAVGGSGEIVYDQTRTARLSTRVPGTMFRAYKQVGDRVRAGEVIGLVDAAEVGRAKAEFLHALVQVRLKTRIVEGQKSSAGAVPGRAVIEAEAAVSEARIRLTTSQQALTNLGMPVTPEDLTQVPEDQLASKLHFLGLPKALTDTFDVKTTTGNLLSLVAPFDGVVASRDVVAGEVVDTTKVLFVVVDPRTMWGNLDLRLEDTKSVTLGQQVRFLPDGAKTETVGTVAWISGEADHKTRTVRVRAVLDNANGRLRANTFGTGRVILRDEKQVVVVPNGAVHWEGCCHVVFVRNKDYMKDGSPKVFHIRTVRIGAKNDIHTEIIAGVLPGEIVAMKGSAALRAELLKNNLGEGCDCCKK</sequence>
<dbReference type="KEGG" id="gms:SOIL9_53310"/>
<dbReference type="PANTHER" id="PTHR30097">
    <property type="entry name" value="CATION EFFLUX SYSTEM PROTEIN CUSB"/>
    <property type="match status" value="1"/>
</dbReference>
<dbReference type="Gene3D" id="2.40.420.20">
    <property type="match status" value="1"/>
</dbReference>